<protein>
    <submittedName>
        <fullName evidence="1">Uncharacterized protein</fullName>
    </submittedName>
</protein>
<reference evidence="1" key="2">
    <citation type="submission" date="2025-09" db="UniProtKB">
        <authorList>
            <consortium name="EnsemblPlants"/>
        </authorList>
    </citation>
    <scope>IDENTIFICATION</scope>
</reference>
<evidence type="ECO:0000313" key="2">
    <source>
        <dbReference type="Proteomes" id="UP001732700"/>
    </source>
</evidence>
<dbReference type="Proteomes" id="UP001732700">
    <property type="component" value="Chromosome 4C"/>
</dbReference>
<keyword evidence="2" id="KW-1185">Reference proteome</keyword>
<reference evidence="1" key="1">
    <citation type="submission" date="2021-05" db="EMBL/GenBank/DDBJ databases">
        <authorList>
            <person name="Scholz U."/>
            <person name="Mascher M."/>
            <person name="Fiebig A."/>
        </authorList>
    </citation>
    <scope>NUCLEOTIDE SEQUENCE [LARGE SCALE GENOMIC DNA]</scope>
</reference>
<dbReference type="EnsemblPlants" id="AVESA.00010b.r2.4CG1262520.1">
    <property type="protein sequence ID" value="AVESA.00010b.r2.4CG1262520.1.CDS"/>
    <property type="gene ID" value="AVESA.00010b.r2.4CG1262520"/>
</dbReference>
<organism evidence="1 2">
    <name type="scientific">Avena sativa</name>
    <name type="common">Oat</name>
    <dbReference type="NCBI Taxonomy" id="4498"/>
    <lineage>
        <taxon>Eukaryota</taxon>
        <taxon>Viridiplantae</taxon>
        <taxon>Streptophyta</taxon>
        <taxon>Embryophyta</taxon>
        <taxon>Tracheophyta</taxon>
        <taxon>Spermatophyta</taxon>
        <taxon>Magnoliopsida</taxon>
        <taxon>Liliopsida</taxon>
        <taxon>Poales</taxon>
        <taxon>Poaceae</taxon>
        <taxon>BOP clade</taxon>
        <taxon>Pooideae</taxon>
        <taxon>Poodae</taxon>
        <taxon>Poeae</taxon>
        <taxon>Poeae Chloroplast Group 1 (Aveneae type)</taxon>
        <taxon>Aveninae</taxon>
        <taxon>Avena</taxon>
    </lineage>
</organism>
<sequence>MDWDTRFNIIKGICQGLHFLHGNSIIHMDLNPKTIFLDDEMEPKIASFGLSRLFGAEQTRVNTLNVVGANGYMPPEYMYRGEISAQADIYSLGLVIIETTTGEKNIPKKNEPSAREFIDEVRQKWTQEYMESVYKQLNSDQLQQVKVCIEIGLECVEIDRTRRPYMEYIIDCLSGRRPTTSSSDSYLVVQPPQLRFLSEPKRSTTRFLYLTNSTKNPVAFRLLTETPRRYLTKLPLCGIVPPNCTYTLCVTMREHVKAPPSNSNQFLTLQTRQVLSRYGEYVDKPDSVPEFLERASGKVQEVKVTVSYELPARRSIFRRKQKNQSVQREIEIIDGQNYRQVLSVDIHPMEPWILTSNQRGYACIWNYQTQAEVHCFEVSREEPGMLFDFIYSAKFIEREEWLVVGGGDGYIYVYRYDTMEEVTSVGAHDGRRPVTSLAVHPTHSLVLSASDDDLIKLWDWKNDWQCTRTFEWQNKIVTQVMFDPNDSNSFASTSLEGTVKIWNSSSGMCIITLGHPYGLHCLHYVTCDNRQLLVSGSSNGAATIWDLQTDRCVDTLKGHKNHLNALWWHPELPVLITGSADGTVQIWKFTDNTYRLESIIGFSLGSVNALGYMKTLKRIVVGCEQGIAMMEVNLP</sequence>
<proteinExistence type="predicted"/>
<name>A0ACD5WPN4_AVESA</name>
<accession>A0ACD5WPN4</accession>
<evidence type="ECO:0000313" key="1">
    <source>
        <dbReference type="EnsemblPlants" id="AVESA.00010b.r2.4CG1262520.1.CDS"/>
    </source>
</evidence>